<dbReference type="Proteomes" id="UP000054937">
    <property type="component" value="Unassembled WGS sequence"/>
</dbReference>
<comment type="caution">
    <text evidence="3">The sequence shown here is derived from an EMBL/GenBank/DDBJ whole genome shotgun (WGS) entry which is preliminary data.</text>
</comment>
<feature type="compositionally biased region" description="Low complexity" evidence="2">
    <location>
        <begin position="153"/>
        <end position="168"/>
    </location>
</feature>
<sequence length="239" mass="28376">MADRFYCTYVCFDKMKSTKFPGILNKLALQLSYYLNIQQPLILKQLNDQTENEKFVEHPKFNVWYFVWNVKNQQMSSFLQLHQYIGTQSLRLYFDLGQQQQEERVLDHDDLQSLKINNVPRISQPFGPSTQQEKPYQGKKAFVKSGDMKLARNQSNPQYSQQPLQQKQLSKEPETYEDYERLIDIIEEKMKKQKVINKELKETNVILVQSVQYLEQEKNKKSKQVQDIQKLVSQGLQIN</sequence>
<gene>
    <name evidence="3" type="ORF">PPERSA_05047</name>
</gene>
<feature type="coiled-coil region" evidence="1">
    <location>
        <begin position="176"/>
        <end position="234"/>
    </location>
</feature>
<evidence type="ECO:0000256" key="2">
    <source>
        <dbReference type="SAM" id="MobiDB-lite"/>
    </source>
</evidence>
<keyword evidence="1" id="KW-0175">Coiled coil</keyword>
<organism evidence="3 4">
    <name type="scientific">Pseudocohnilembus persalinus</name>
    <name type="common">Ciliate</name>
    <dbReference type="NCBI Taxonomy" id="266149"/>
    <lineage>
        <taxon>Eukaryota</taxon>
        <taxon>Sar</taxon>
        <taxon>Alveolata</taxon>
        <taxon>Ciliophora</taxon>
        <taxon>Intramacronucleata</taxon>
        <taxon>Oligohymenophorea</taxon>
        <taxon>Scuticociliatia</taxon>
        <taxon>Philasterida</taxon>
        <taxon>Pseudocohnilembidae</taxon>
        <taxon>Pseudocohnilembus</taxon>
    </lineage>
</organism>
<protein>
    <submittedName>
        <fullName evidence="3">Uncharacterized protein</fullName>
    </submittedName>
</protein>
<proteinExistence type="predicted"/>
<accession>A0A0V0QW38</accession>
<dbReference type="AlphaFoldDB" id="A0A0V0QW38"/>
<reference evidence="3 4" key="1">
    <citation type="journal article" date="2015" name="Sci. Rep.">
        <title>Genome of the facultative scuticociliatosis pathogen Pseudocohnilembus persalinus provides insight into its virulence through horizontal gene transfer.</title>
        <authorList>
            <person name="Xiong J."/>
            <person name="Wang G."/>
            <person name="Cheng J."/>
            <person name="Tian M."/>
            <person name="Pan X."/>
            <person name="Warren A."/>
            <person name="Jiang C."/>
            <person name="Yuan D."/>
            <person name="Miao W."/>
        </authorList>
    </citation>
    <scope>NUCLEOTIDE SEQUENCE [LARGE SCALE GENOMIC DNA]</scope>
    <source>
        <strain evidence="3">36N120E</strain>
    </source>
</reference>
<keyword evidence="4" id="KW-1185">Reference proteome</keyword>
<dbReference type="InParanoid" id="A0A0V0QW38"/>
<evidence type="ECO:0000256" key="1">
    <source>
        <dbReference type="SAM" id="Coils"/>
    </source>
</evidence>
<dbReference type="EMBL" id="LDAU01000096">
    <property type="protein sequence ID" value="KRX06434.1"/>
    <property type="molecule type" value="Genomic_DNA"/>
</dbReference>
<evidence type="ECO:0000313" key="4">
    <source>
        <dbReference type="Proteomes" id="UP000054937"/>
    </source>
</evidence>
<evidence type="ECO:0000313" key="3">
    <source>
        <dbReference type="EMBL" id="KRX06434.1"/>
    </source>
</evidence>
<name>A0A0V0QW38_PSEPJ</name>
<feature type="region of interest" description="Disordered" evidence="2">
    <location>
        <begin position="153"/>
        <end position="175"/>
    </location>
</feature>